<sequence length="508" mass="58433">MNIIEVFDDPRLIGGYIKEQDKSFFNWKVFFKSIYAIPMDQKERKVYRKFTERRRPPKQPIESIYCVSGRKSGKSLIASCLAVYTSVFADFWKSHVRPGQKVYYPIIATDKVQAREVFQYCNGILDSNPTFREQVARPLTWEIELKNSVVIMIRTANFKAIRGPLYIGAILDELAFMKDENSVNPADELIKGLLPGLIPGGKLIGISSAYAKFGILYSEYKDYFGKDDPNTLIWVSDTMSMNPFFNKRKIERALKKDYSHARAEYYSAFREDIESYIPPELIDEMTVPGRFGVAKKYGTEYFAFLDPSGGRQDSFTLGISHKGRKRIVLDVLEERIPPFRPKNVVKEYVKILNRYGISKVYADHYAEAWVQESFEDLGIDIEYSDLTASELYLNFLPLLSNGAVELLDNKKLKAQFVGLERRTRPGGKDLVTHYSRGHDDLANVCAGSIVMVNMQGEEQPSWVYHLGMKEEEETKEDKKKRAPKPFGRLPEGKKKKKPEPRPDESWVM</sequence>
<gene>
    <name evidence="2" type="ORF">LCGC14_0489450</name>
</gene>
<proteinExistence type="predicted"/>
<dbReference type="InterPro" id="IPR027417">
    <property type="entry name" value="P-loop_NTPase"/>
</dbReference>
<comment type="caution">
    <text evidence="2">The sequence shown here is derived from an EMBL/GenBank/DDBJ whole genome shotgun (WGS) entry which is preliminary data.</text>
</comment>
<dbReference type="AlphaFoldDB" id="A0A0F9UU15"/>
<dbReference type="Gene3D" id="3.30.420.240">
    <property type="match status" value="1"/>
</dbReference>
<feature type="region of interest" description="Disordered" evidence="1">
    <location>
        <begin position="471"/>
        <end position="508"/>
    </location>
</feature>
<evidence type="ECO:0000256" key="1">
    <source>
        <dbReference type="SAM" id="MobiDB-lite"/>
    </source>
</evidence>
<protein>
    <submittedName>
        <fullName evidence="2">Uncharacterized protein</fullName>
    </submittedName>
</protein>
<reference evidence="2" key="1">
    <citation type="journal article" date="2015" name="Nature">
        <title>Complex archaea that bridge the gap between prokaryotes and eukaryotes.</title>
        <authorList>
            <person name="Spang A."/>
            <person name="Saw J.H."/>
            <person name="Jorgensen S.L."/>
            <person name="Zaremba-Niedzwiedzka K."/>
            <person name="Martijn J."/>
            <person name="Lind A.E."/>
            <person name="van Eijk R."/>
            <person name="Schleper C."/>
            <person name="Guy L."/>
            <person name="Ettema T.J."/>
        </authorList>
    </citation>
    <scope>NUCLEOTIDE SEQUENCE</scope>
</reference>
<name>A0A0F9UU15_9ZZZZ</name>
<feature type="compositionally biased region" description="Basic and acidic residues" evidence="1">
    <location>
        <begin position="499"/>
        <end position="508"/>
    </location>
</feature>
<organism evidence="2">
    <name type="scientific">marine sediment metagenome</name>
    <dbReference type="NCBI Taxonomy" id="412755"/>
    <lineage>
        <taxon>unclassified sequences</taxon>
        <taxon>metagenomes</taxon>
        <taxon>ecological metagenomes</taxon>
    </lineage>
</organism>
<dbReference type="Gene3D" id="3.40.50.300">
    <property type="entry name" value="P-loop containing nucleotide triphosphate hydrolases"/>
    <property type="match status" value="1"/>
</dbReference>
<evidence type="ECO:0000313" key="2">
    <source>
        <dbReference type="EMBL" id="KKN64676.1"/>
    </source>
</evidence>
<accession>A0A0F9UU15</accession>
<dbReference type="EMBL" id="LAZR01000547">
    <property type="protein sequence ID" value="KKN64676.1"/>
    <property type="molecule type" value="Genomic_DNA"/>
</dbReference>